<reference evidence="1" key="2">
    <citation type="journal article" date="2015" name="Fish Shellfish Immunol.">
        <title>Early steps in the European eel (Anguilla anguilla)-Vibrio vulnificus interaction in the gills: Role of the RtxA13 toxin.</title>
        <authorList>
            <person name="Callol A."/>
            <person name="Pajuelo D."/>
            <person name="Ebbesson L."/>
            <person name="Teles M."/>
            <person name="MacKenzie S."/>
            <person name="Amaro C."/>
        </authorList>
    </citation>
    <scope>NUCLEOTIDE SEQUENCE</scope>
</reference>
<protein>
    <submittedName>
        <fullName evidence="1">Uncharacterized protein</fullName>
    </submittedName>
</protein>
<proteinExistence type="predicted"/>
<name>A0A0E9T1T5_ANGAN</name>
<reference evidence="1" key="1">
    <citation type="submission" date="2014-11" db="EMBL/GenBank/DDBJ databases">
        <authorList>
            <person name="Amaro Gonzalez C."/>
        </authorList>
    </citation>
    <scope>NUCLEOTIDE SEQUENCE</scope>
</reference>
<organism evidence="1">
    <name type="scientific">Anguilla anguilla</name>
    <name type="common">European freshwater eel</name>
    <name type="synonym">Muraena anguilla</name>
    <dbReference type="NCBI Taxonomy" id="7936"/>
    <lineage>
        <taxon>Eukaryota</taxon>
        <taxon>Metazoa</taxon>
        <taxon>Chordata</taxon>
        <taxon>Craniata</taxon>
        <taxon>Vertebrata</taxon>
        <taxon>Euteleostomi</taxon>
        <taxon>Actinopterygii</taxon>
        <taxon>Neopterygii</taxon>
        <taxon>Teleostei</taxon>
        <taxon>Anguilliformes</taxon>
        <taxon>Anguillidae</taxon>
        <taxon>Anguilla</taxon>
    </lineage>
</organism>
<evidence type="ECO:0000313" key="1">
    <source>
        <dbReference type="EMBL" id="JAH47477.1"/>
    </source>
</evidence>
<dbReference type="AlphaFoldDB" id="A0A0E9T1T5"/>
<dbReference type="EMBL" id="GBXM01061100">
    <property type="protein sequence ID" value="JAH47477.1"/>
    <property type="molecule type" value="Transcribed_RNA"/>
</dbReference>
<sequence>MPRYLELKLCYILIGATHKTKGQTTKRQWFICSCRICSKQRREFLRQLKIKTKIEQKTQQ</sequence>
<accession>A0A0E9T1T5</accession>